<evidence type="ECO:0000313" key="3">
    <source>
        <dbReference type="EMBL" id="VEL42717.1"/>
    </source>
</evidence>
<evidence type="ECO:0000256" key="1">
    <source>
        <dbReference type="PROSITE-ProRule" id="PRU00196"/>
    </source>
</evidence>
<organism evidence="3 4">
    <name type="scientific">Protopolystoma xenopodis</name>
    <dbReference type="NCBI Taxonomy" id="117903"/>
    <lineage>
        <taxon>Eukaryota</taxon>
        <taxon>Metazoa</taxon>
        <taxon>Spiralia</taxon>
        <taxon>Lophotrochozoa</taxon>
        <taxon>Platyhelminthes</taxon>
        <taxon>Monogenea</taxon>
        <taxon>Polyopisthocotylea</taxon>
        <taxon>Polystomatidea</taxon>
        <taxon>Polystomatidae</taxon>
        <taxon>Protopolystoma</taxon>
    </lineage>
</organism>
<dbReference type="PROSITE" id="PS50287">
    <property type="entry name" value="SRCR_2"/>
    <property type="match status" value="1"/>
</dbReference>
<comment type="caution">
    <text evidence="3">The sequence shown here is derived from an EMBL/GenBank/DDBJ whole genome shotgun (WGS) entry which is preliminary data.</text>
</comment>
<evidence type="ECO:0000313" key="4">
    <source>
        <dbReference type="Proteomes" id="UP000784294"/>
    </source>
</evidence>
<protein>
    <recommendedName>
        <fullName evidence="2">SRCR domain-containing protein</fullName>
    </recommendedName>
</protein>
<keyword evidence="4" id="KW-1185">Reference proteome</keyword>
<proteinExistence type="predicted"/>
<gene>
    <name evidence="3" type="ORF">PXEA_LOCUS36157</name>
</gene>
<sequence>MLSSHHLVLPLLAAHVEIGIDAQTQRFSSGVSLVPARSSYVSSESIDMWYMCSAYRFVDDEQDRQTSGVQVVMVELVCGNRHETVVGWRMSWRLGVYEVKLRGKWATIC</sequence>
<accession>A0A3S5FH74</accession>
<name>A0A3S5FH74_9PLAT</name>
<dbReference type="Proteomes" id="UP000784294">
    <property type="component" value="Unassembled WGS sequence"/>
</dbReference>
<reference evidence="3" key="1">
    <citation type="submission" date="2018-11" db="EMBL/GenBank/DDBJ databases">
        <authorList>
            <consortium name="Pathogen Informatics"/>
        </authorList>
    </citation>
    <scope>NUCLEOTIDE SEQUENCE</scope>
</reference>
<evidence type="ECO:0000259" key="2">
    <source>
        <dbReference type="PROSITE" id="PS50287"/>
    </source>
</evidence>
<dbReference type="InterPro" id="IPR001190">
    <property type="entry name" value="SRCR"/>
</dbReference>
<dbReference type="GO" id="GO:0016020">
    <property type="term" value="C:membrane"/>
    <property type="evidence" value="ECO:0007669"/>
    <property type="project" value="InterPro"/>
</dbReference>
<comment type="caution">
    <text evidence="1">Lacks conserved residue(s) required for the propagation of feature annotation.</text>
</comment>
<feature type="domain" description="SRCR" evidence="2">
    <location>
        <begin position="74"/>
        <end position="109"/>
    </location>
</feature>
<dbReference type="EMBL" id="CAAALY010276102">
    <property type="protein sequence ID" value="VEL42717.1"/>
    <property type="molecule type" value="Genomic_DNA"/>
</dbReference>
<dbReference type="AlphaFoldDB" id="A0A3S5FH74"/>